<gene>
    <name evidence="1" type="ORF">NM688_g4370</name>
</gene>
<accession>A0ACC1T2U9</accession>
<name>A0ACC1T2U9_9APHY</name>
<reference evidence="1" key="1">
    <citation type="submission" date="2022-07" db="EMBL/GenBank/DDBJ databases">
        <title>Genome Sequence of Phlebia brevispora.</title>
        <authorList>
            <person name="Buettner E."/>
        </authorList>
    </citation>
    <scope>NUCLEOTIDE SEQUENCE</scope>
    <source>
        <strain evidence="1">MPL23</strain>
    </source>
</reference>
<dbReference type="Proteomes" id="UP001148662">
    <property type="component" value="Unassembled WGS sequence"/>
</dbReference>
<dbReference type="EMBL" id="JANHOG010000714">
    <property type="protein sequence ID" value="KAJ3552039.1"/>
    <property type="molecule type" value="Genomic_DNA"/>
</dbReference>
<protein>
    <submittedName>
        <fullName evidence="1">Uncharacterized protein</fullName>
    </submittedName>
</protein>
<evidence type="ECO:0000313" key="1">
    <source>
        <dbReference type="EMBL" id="KAJ3552039.1"/>
    </source>
</evidence>
<proteinExistence type="predicted"/>
<organism evidence="1 2">
    <name type="scientific">Phlebia brevispora</name>
    <dbReference type="NCBI Taxonomy" id="194682"/>
    <lineage>
        <taxon>Eukaryota</taxon>
        <taxon>Fungi</taxon>
        <taxon>Dikarya</taxon>
        <taxon>Basidiomycota</taxon>
        <taxon>Agaricomycotina</taxon>
        <taxon>Agaricomycetes</taxon>
        <taxon>Polyporales</taxon>
        <taxon>Meruliaceae</taxon>
        <taxon>Phlebia</taxon>
    </lineage>
</organism>
<sequence length="187" mass="20342">MLVVAPARRPLTSSLCFVRPDEQPQPAQDQPAPSGSKTWEIVMIIVLVALVSALVAVSMWARTRRRRKAAAKQSRRSSVEQRGSPYRGFVRFSSEQDITKEGGIQAPLPVLPYDGRNSLVTTDLVLHAGTAVHARNAAGAFLSIARKSSRTAANRAVVQHTSRCKGPAWEELLYAGGHESAKTSERT</sequence>
<comment type="caution">
    <text evidence="1">The sequence shown here is derived from an EMBL/GenBank/DDBJ whole genome shotgun (WGS) entry which is preliminary data.</text>
</comment>
<keyword evidence="2" id="KW-1185">Reference proteome</keyword>
<evidence type="ECO:0000313" key="2">
    <source>
        <dbReference type="Proteomes" id="UP001148662"/>
    </source>
</evidence>